<keyword evidence="3" id="KW-1185">Reference proteome</keyword>
<comment type="caution">
    <text evidence="2">The sequence shown here is derived from an EMBL/GenBank/DDBJ whole genome shotgun (WGS) entry which is preliminary data.</text>
</comment>
<dbReference type="Proteomes" id="UP001500418">
    <property type="component" value="Unassembled WGS sequence"/>
</dbReference>
<sequence length="174" mass="19199">MPYHLRFFFEVGVPHAPAWPDDVDGPHGSPCVLERLPISAATREELARLCEWYQSSIDWEYPSEGDIRVGGCFVVTWACGIETAQPGGGLGRAGLNTVSERKPYKTDLSDEQWAQIKPVITAWKAAHRSVSGHQGRYEMWEIVNALLHQGRTGCQWDLPMGTHIAVTAEGVGAV</sequence>
<evidence type="ECO:0000259" key="1">
    <source>
        <dbReference type="Pfam" id="PF13340"/>
    </source>
</evidence>
<proteinExistence type="predicted"/>
<dbReference type="EMBL" id="BAAAID010000072">
    <property type="protein sequence ID" value="GAA0951923.1"/>
    <property type="molecule type" value="Genomic_DNA"/>
</dbReference>
<dbReference type="InterPro" id="IPR025161">
    <property type="entry name" value="IS402-like_dom"/>
</dbReference>
<dbReference type="Pfam" id="PF13340">
    <property type="entry name" value="DUF4096"/>
    <property type="match status" value="1"/>
</dbReference>
<accession>A0ABN1R4X1</accession>
<reference evidence="2 3" key="1">
    <citation type="journal article" date="2019" name="Int. J. Syst. Evol. Microbiol.">
        <title>The Global Catalogue of Microorganisms (GCM) 10K type strain sequencing project: providing services to taxonomists for standard genome sequencing and annotation.</title>
        <authorList>
            <consortium name="The Broad Institute Genomics Platform"/>
            <consortium name="The Broad Institute Genome Sequencing Center for Infectious Disease"/>
            <person name="Wu L."/>
            <person name="Ma J."/>
        </authorList>
    </citation>
    <scope>NUCLEOTIDE SEQUENCE [LARGE SCALE GENOMIC DNA]</scope>
    <source>
        <strain evidence="2 3">JCM 11444</strain>
    </source>
</reference>
<gene>
    <name evidence="2" type="ORF">GCM10009575_076550</name>
</gene>
<evidence type="ECO:0000313" key="2">
    <source>
        <dbReference type="EMBL" id="GAA0951923.1"/>
    </source>
</evidence>
<organism evidence="2 3">
    <name type="scientific">Streptomyces rhizosphaericus</name>
    <dbReference type="NCBI Taxonomy" id="114699"/>
    <lineage>
        <taxon>Bacteria</taxon>
        <taxon>Bacillati</taxon>
        <taxon>Actinomycetota</taxon>
        <taxon>Actinomycetes</taxon>
        <taxon>Kitasatosporales</taxon>
        <taxon>Streptomycetaceae</taxon>
        <taxon>Streptomyces</taxon>
        <taxon>Streptomyces violaceusniger group</taxon>
    </lineage>
</organism>
<evidence type="ECO:0000313" key="3">
    <source>
        <dbReference type="Proteomes" id="UP001500418"/>
    </source>
</evidence>
<feature type="domain" description="Insertion element IS402-like" evidence="1">
    <location>
        <begin position="108"/>
        <end position="159"/>
    </location>
</feature>
<protein>
    <recommendedName>
        <fullName evidence="1">Insertion element IS402-like domain-containing protein</fullName>
    </recommendedName>
</protein>
<name>A0ABN1R4X1_9ACTN</name>